<proteinExistence type="predicted"/>
<keyword evidence="2" id="KW-0282">Flagellum</keyword>
<feature type="domain" description="Flagellar hook-length control protein-like C-terminal" evidence="1">
    <location>
        <begin position="285"/>
        <end position="362"/>
    </location>
</feature>
<dbReference type="Gene3D" id="3.30.750.140">
    <property type="match status" value="1"/>
</dbReference>
<dbReference type="Proteomes" id="UP001430193">
    <property type="component" value="Unassembled WGS sequence"/>
</dbReference>
<evidence type="ECO:0000313" key="3">
    <source>
        <dbReference type="Proteomes" id="UP001430193"/>
    </source>
</evidence>
<dbReference type="Pfam" id="PF02120">
    <property type="entry name" value="Flg_hook"/>
    <property type="match status" value="1"/>
</dbReference>
<organism evidence="2 3">
    <name type="scientific">Dyella mobilis</name>
    <dbReference type="NCBI Taxonomy" id="1849582"/>
    <lineage>
        <taxon>Bacteria</taxon>
        <taxon>Pseudomonadati</taxon>
        <taxon>Pseudomonadota</taxon>
        <taxon>Gammaproteobacteria</taxon>
        <taxon>Lysobacterales</taxon>
        <taxon>Rhodanobacteraceae</taxon>
        <taxon>Dyella</taxon>
    </lineage>
</organism>
<dbReference type="EMBL" id="JADIKF010000025">
    <property type="protein sequence ID" value="MBM7127925.1"/>
    <property type="molecule type" value="Genomic_DNA"/>
</dbReference>
<dbReference type="InterPro" id="IPR021136">
    <property type="entry name" value="Flagellar_hook_control-like_C"/>
</dbReference>
<keyword evidence="2" id="KW-0969">Cilium</keyword>
<dbReference type="InterPro" id="IPR038610">
    <property type="entry name" value="FliK-like_C_sf"/>
</dbReference>
<sequence length="376" mass="40515">MIIQPTSVAALTWIGAAAGASSEGWRIGSVLSARPLGINEQGLMVLQIGALTVEAEAPGTKLPPQFQVRVLSLGAQPQLEILGTDSPLDSTLNQALRERLPQQNGYAPLLATVDALSQWAMAKQLPPYLRSALALLEHSMSTPAELSTGEGLRQAVNRSGVFLEAQLAQAAANDATTAHDDVKGALLRLVAILKDQPLTGESSNVEVDPPLLYRGVVPQGRLPLPFELATTNEATDFLPRLYTDVQAALARLEVAQLQATPGHWIVEIPVQDTEGADVLQLMLKQEQEAEQGWTMGFSLDLPSLGPLVGELHLRGLRLSVRLWAQRRETVDRMEDQFDDLRARVEATGLFLDQLSCQLGLPHTGTSVSAVFLKATV</sequence>
<evidence type="ECO:0000313" key="2">
    <source>
        <dbReference type="EMBL" id="MBM7127925.1"/>
    </source>
</evidence>
<accession>A0ABS2KA44</accession>
<protein>
    <submittedName>
        <fullName evidence="2">Flagellar hook-length control protein FliK</fullName>
    </submittedName>
</protein>
<keyword evidence="3" id="KW-1185">Reference proteome</keyword>
<comment type="caution">
    <text evidence="2">The sequence shown here is derived from an EMBL/GenBank/DDBJ whole genome shotgun (WGS) entry which is preliminary data.</text>
</comment>
<evidence type="ECO:0000259" key="1">
    <source>
        <dbReference type="Pfam" id="PF02120"/>
    </source>
</evidence>
<dbReference type="RefSeq" id="WP_204629544.1">
    <property type="nucleotide sequence ID" value="NZ_BSOC01000014.1"/>
</dbReference>
<name>A0ABS2KA44_9GAMM</name>
<keyword evidence="2" id="KW-0966">Cell projection</keyword>
<reference evidence="2" key="1">
    <citation type="submission" date="2020-10" db="EMBL/GenBank/DDBJ databases">
        <title>Phylogeny of dyella-like bacteria.</title>
        <authorList>
            <person name="Fu J."/>
        </authorList>
    </citation>
    <scope>NUCLEOTIDE SEQUENCE</scope>
    <source>
        <strain evidence="2">DHON07</strain>
    </source>
</reference>
<gene>
    <name evidence="2" type="ORF">ISS99_00180</name>
</gene>